<proteinExistence type="predicted"/>
<accession>A0AAN9ST30</accession>
<keyword evidence="2" id="KW-1185">Reference proteome</keyword>
<name>A0AAN9ST30_PSOTE</name>
<dbReference type="Proteomes" id="UP001386955">
    <property type="component" value="Unassembled WGS sequence"/>
</dbReference>
<dbReference type="AlphaFoldDB" id="A0AAN9ST30"/>
<protein>
    <submittedName>
        <fullName evidence="1">Uncharacterized protein</fullName>
    </submittedName>
</protein>
<evidence type="ECO:0000313" key="1">
    <source>
        <dbReference type="EMBL" id="KAK7404927.1"/>
    </source>
</evidence>
<evidence type="ECO:0000313" key="2">
    <source>
        <dbReference type="Proteomes" id="UP001386955"/>
    </source>
</evidence>
<comment type="caution">
    <text evidence="1">The sequence shown here is derived from an EMBL/GenBank/DDBJ whole genome shotgun (WGS) entry which is preliminary data.</text>
</comment>
<dbReference type="EMBL" id="JAYMYS010000002">
    <property type="protein sequence ID" value="KAK7404927.1"/>
    <property type="molecule type" value="Genomic_DNA"/>
</dbReference>
<reference evidence="1 2" key="1">
    <citation type="submission" date="2024-01" db="EMBL/GenBank/DDBJ databases">
        <title>The genomes of 5 underutilized Papilionoideae crops provide insights into root nodulation and disease resistanc.</title>
        <authorList>
            <person name="Jiang F."/>
        </authorList>
    </citation>
    <scope>NUCLEOTIDE SEQUENCE [LARGE SCALE GENOMIC DNA]</scope>
    <source>
        <strain evidence="1">DUOXIRENSHENG_FW03</strain>
        <tissue evidence="1">Leaves</tissue>
    </source>
</reference>
<gene>
    <name evidence="1" type="ORF">VNO78_05985</name>
</gene>
<organism evidence="1 2">
    <name type="scientific">Psophocarpus tetragonolobus</name>
    <name type="common">Winged bean</name>
    <name type="synonym">Dolichos tetragonolobus</name>
    <dbReference type="NCBI Taxonomy" id="3891"/>
    <lineage>
        <taxon>Eukaryota</taxon>
        <taxon>Viridiplantae</taxon>
        <taxon>Streptophyta</taxon>
        <taxon>Embryophyta</taxon>
        <taxon>Tracheophyta</taxon>
        <taxon>Spermatophyta</taxon>
        <taxon>Magnoliopsida</taxon>
        <taxon>eudicotyledons</taxon>
        <taxon>Gunneridae</taxon>
        <taxon>Pentapetalae</taxon>
        <taxon>rosids</taxon>
        <taxon>fabids</taxon>
        <taxon>Fabales</taxon>
        <taxon>Fabaceae</taxon>
        <taxon>Papilionoideae</taxon>
        <taxon>50 kb inversion clade</taxon>
        <taxon>NPAAA clade</taxon>
        <taxon>indigoferoid/millettioid clade</taxon>
        <taxon>Phaseoleae</taxon>
        <taxon>Psophocarpus</taxon>
    </lineage>
</organism>
<sequence length="101" mass="11268">MPSNKLLKLNSHPNVHIIEECATSAARVDFKYQEKDIKMMWCMANGAVAVPSNSWLKLFTPKLNWAPTTCWMDKEADRGIPAVTGGTTLKPSAAMHRKLLL</sequence>